<dbReference type="OrthoDB" id="652886at2"/>
<dbReference type="Pfam" id="PF14099">
    <property type="entry name" value="Polysacc_lyase"/>
    <property type="match status" value="1"/>
</dbReference>
<dbReference type="EMBL" id="VCEJ01000002">
    <property type="protein sequence ID" value="TLV03230.1"/>
    <property type="molecule type" value="Genomic_DNA"/>
</dbReference>
<protein>
    <recommendedName>
        <fullName evidence="3">Polysaccharide lyase</fullName>
    </recommendedName>
</protein>
<gene>
    <name evidence="1" type="ORF">FEN17_06360</name>
</gene>
<dbReference type="InterPro" id="IPR025975">
    <property type="entry name" value="Polysacc_lyase"/>
</dbReference>
<keyword evidence="2" id="KW-1185">Reference proteome</keyword>
<dbReference type="Gene3D" id="2.60.120.200">
    <property type="match status" value="1"/>
</dbReference>
<reference evidence="1 2" key="1">
    <citation type="submission" date="2019-05" db="EMBL/GenBank/DDBJ databases">
        <authorList>
            <person name="Qu J.-H."/>
        </authorList>
    </citation>
    <scope>NUCLEOTIDE SEQUENCE [LARGE SCALE GENOMIC DNA]</scope>
    <source>
        <strain evidence="1 2">T17</strain>
    </source>
</reference>
<evidence type="ECO:0000313" key="1">
    <source>
        <dbReference type="EMBL" id="TLV03230.1"/>
    </source>
</evidence>
<dbReference type="RefSeq" id="WP_138364437.1">
    <property type="nucleotide sequence ID" value="NZ_VCEJ01000002.1"/>
</dbReference>
<evidence type="ECO:0000313" key="2">
    <source>
        <dbReference type="Proteomes" id="UP000306402"/>
    </source>
</evidence>
<sequence>MLRMVRKANGIALLIGLIAAINSCKNPDVEVKEPVDPDLIEADSFLLAYHSFESGLGNWFESSTCCSWSAATTTEIKRAGNHSARFELRRKDSMYEYQAQLARAPNKNKEGWFGFSLYFPSTFTPDSLEEGIVHWQSLPDFAMGEEWRSPPLLLGVLRDSLVLEIRTDPKQVTKQGDGTFTRITLGKLDKDSWLDWVFHIKWAYDETGVLEVWKNGVPIVSRLHHPNTYNDVKFPYVKIGVGKWDWATASTTISPLISERVVYIDEVTIGKENASFDKVKPGRK</sequence>
<dbReference type="AlphaFoldDB" id="A0A5R9L4M2"/>
<accession>A0A5R9L4M2</accession>
<name>A0A5R9L4M2_9BACT</name>
<proteinExistence type="predicted"/>
<evidence type="ECO:0008006" key="3">
    <source>
        <dbReference type="Google" id="ProtNLM"/>
    </source>
</evidence>
<organism evidence="1 2">
    <name type="scientific">Dyadobacter luticola</name>
    <dbReference type="NCBI Taxonomy" id="1979387"/>
    <lineage>
        <taxon>Bacteria</taxon>
        <taxon>Pseudomonadati</taxon>
        <taxon>Bacteroidota</taxon>
        <taxon>Cytophagia</taxon>
        <taxon>Cytophagales</taxon>
        <taxon>Spirosomataceae</taxon>
        <taxon>Dyadobacter</taxon>
    </lineage>
</organism>
<comment type="caution">
    <text evidence="1">The sequence shown here is derived from an EMBL/GenBank/DDBJ whole genome shotgun (WGS) entry which is preliminary data.</text>
</comment>
<dbReference type="Proteomes" id="UP000306402">
    <property type="component" value="Unassembled WGS sequence"/>
</dbReference>